<dbReference type="EMBL" id="FNMZ01000002">
    <property type="protein sequence ID" value="SDW86978.1"/>
    <property type="molecule type" value="Genomic_DNA"/>
</dbReference>
<sequence>MTAAKPKRRRARPPGALILIAGCFAASALLRVTDPSGSLARAAASIGDEDGPAVEAPAQCEMVDDPTGLLATLRERERQLDARAAEIADRERLLDVAEAKFKEQLEALRTAEEKLAATLAVADEAAEADVERLVKVYESMKPKDASKIFETMDITFAAGFLARMRQEAAARILGGMSAERAYAVSAVIAGRNASVPRE</sequence>
<reference evidence="3 4" key="1">
    <citation type="submission" date="2016-10" db="EMBL/GenBank/DDBJ databases">
        <authorList>
            <person name="de Groot N.N."/>
        </authorList>
    </citation>
    <scope>NUCLEOTIDE SEQUENCE [LARGE SCALE GENOMIC DNA]</scope>
    <source>
        <strain evidence="3 4">DSM 17890</strain>
    </source>
</reference>
<gene>
    <name evidence="3" type="ORF">SAMN05444336_102581</name>
</gene>
<dbReference type="SUPFAM" id="SSF158791">
    <property type="entry name" value="MgtE N-terminal domain-like"/>
    <property type="match status" value="1"/>
</dbReference>
<organism evidence="3 4">
    <name type="scientific">Albimonas donghaensis</name>
    <dbReference type="NCBI Taxonomy" id="356660"/>
    <lineage>
        <taxon>Bacteria</taxon>
        <taxon>Pseudomonadati</taxon>
        <taxon>Pseudomonadota</taxon>
        <taxon>Alphaproteobacteria</taxon>
        <taxon>Rhodobacterales</taxon>
        <taxon>Paracoccaceae</taxon>
        <taxon>Albimonas</taxon>
    </lineage>
</organism>
<evidence type="ECO:0000256" key="1">
    <source>
        <dbReference type="SAM" id="Coils"/>
    </source>
</evidence>
<keyword evidence="3" id="KW-0282">Flagellum</keyword>
<dbReference type="PROSITE" id="PS51257">
    <property type="entry name" value="PROKAR_LIPOPROTEIN"/>
    <property type="match status" value="1"/>
</dbReference>
<dbReference type="InterPro" id="IPR006668">
    <property type="entry name" value="Mg_transptr_MgtE_intracell_dom"/>
</dbReference>
<proteinExistence type="predicted"/>
<evidence type="ECO:0000259" key="2">
    <source>
        <dbReference type="Pfam" id="PF03448"/>
    </source>
</evidence>
<evidence type="ECO:0000313" key="3">
    <source>
        <dbReference type="EMBL" id="SDW86978.1"/>
    </source>
</evidence>
<keyword evidence="1" id="KW-0175">Coiled coil</keyword>
<dbReference type="Pfam" id="PF03448">
    <property type="entry name" value="MgtE_N"/>
    <property type="match status" value="1"/>
</dbReference>
<keyword evidence="3" id="KW-0969">Cilium</keyword>
<name>A0A1H2X2H1_9RHOB</name>
<dbReference type="OrthoDB" id="9791432at2"/>
<dbReference type="RefSeq" id="WP_092680799.1">
    <property type="nucleotide sequence ID" value="NZ_FNMZ01000002.1"/>
</dbReference>
<feature type="domain" description="Magnesium transporter MgtE intracellular" evidence="2">
    <location>
        <begin position="121"/>
        <end position="184"/>
    </location>
</feature>
<keyword evidence="4" id="KW-1185">Reference proteome</keyword>
<keyword evidence="3" id="KW-0966">Cell projection</keyword>
<evidence type="ECO:0000313" key="4">
    <source>
        <dbReference type="Proteomes" id="UP000199118"/>
    </source>
</evidence>
<accession>A0A1H2X2H1</accession>
<dbReference type="AlphaFoldDB" id="A0A1H2X2H1"/>
<protein>
    <submittedName>
        <fullName evidence="3">Flagellar motility protein MotE, a chaperone for MotC folding</fullName>
    </submittedName>
</protein>
<dbReference type="Proteomes" id="UP000199118">
    <property type="component" value="Unassembled WGS sequence"/>
</dbReference>
<dbReference type="STRING" id="356660.SAMN05444336_102581"/>
<feature type="coiled-coil region" evidence="1">
    <location>
        <begin position="70"/>
        <end position="114"/>
    </location>
</feature>